<evidence type="ECO:0000256" key="3">
    <source>
        <dbReference type="ARBA" id="ARBA00022806"/>
    </source>
</evidence>
<accession>A0ABU4WK25</accession>
<dbReference type="Pfam" id="PF00270">
    <property type="entry name" value="DEAD"/>
    <property type="match status" value="1"/>
</dbReference>
<evidence type="ECO:0000259" key="10">
    <source>
        <dbReference type="PROSITE" id="PS51195"/>
    </source>
</evidence>
<dbReference type="InterPro" id="IPR050079">
    <property type="entry name" value="DEAD_box_RNA_helicase"/>
</dbReference>
<evidence type="ECO:0000256" key="2">
    <source>
        <dbReference type="ARBA" id="ARBA00022801"/>
    </source>
</evidence>
<dbReference type="GO" id="GO:0004386">
    <property type="term" value="F:helicase activity"/>
    <property type="evidence" value="ECO:0007669"/>
    <property type="project" value="UniProtKB-KW"/>
</dbReference>
<dbReference type="CDD" id="cd00268">
    <property type="entry name" value="DEADc"/>
    <property type="match status" value="1"/>
</dbReference>
<dbReference type="InterPro" id="IPR044742">
    <property type="entry name" value="DEAD/DEAH_RhlB"/>
</dbReference>
<protein>
    <submittedName>
        <fullName evidence="11">DEAD/DEAH box helicase</fullName>
    </submittedName>
</protein>
<keyword evidence="12" id="KW-1185">Reference proteome</keyword>
<dbReference type="InterPro" id="IPR011545">
    <property type="entry name" value="DEAD/DEAH_box_helicase_dom"/>
</dbReference>
<proteinExistence type="inferred from homology"/>
<evidence type="ECO:0000259" key="9">
    <source>
        <dbReference type="PROSITE" id="PS51194"/>
    </source>
</evidence>
<feature type="domain" description="Helicase C-terminal" evidence="9">
    <location>
        <begin position="321"/>
        <end position="465"/>
    </location>
</feature>
<dbReference type="CDD" id="cd18787">
    <property type="entry name" value="SF2_C_DEAD"/>
    <property type="match status" value="1"/>
</dbReference>
<evidence type="ECO:0000256" key="5">
    <source>
        <dbReference type="ARBA" id="ARBA00038437"/>
    </source>
</evidence>
<dbReference type="Pfam" id="PF00271">
    <property type="entry name" value="Helicase_C"/>
    <property type="match status" value="1"/>
</dbReference>
<dbReference type="PROSITE" id="PS51195">
    <property type="entry name" value="Q_MOTIF"/>
    <property type="match status" value="1"/>
</dbReference>
<dbReference type="RefSeq" id="WP_370397368.1">
    <property type="nucleotide sequence ID" value="NZ_JALBUT010000007.1"/>
</dbReference>
<reference evidence="11 12" key="1">
    <citation type="submission" date="2022-03" db="EMBL/GenBank/DDBJ databases">
        <title>Novel taxa within the pig intestine.</title>
        <authorList>
            <person name="Wylensek D."/>
            <person name="Bishof K."/>
            <person name="Afrizal A."/>
            <person name="Clavel T."/>
        </authorList>
    </citation>
    <scope>NUCLEOTIDE SEQUENCE [LARGE SCALE GENOMIC DNA]</scope>
    <source>
        <strain evidence="11 12">CLA-KB-P66</strain>
    </source>
</reference>
<dbReference type="SMART" id="SM00490">
    <property type="entry name" value="HELICc"/>
    <property type="match status" value="1"/>
</dbReference>
<dbReference type="Proteomes" id="UP001275932">
    <property type="component" value="Unassembled WGS sequence"/>
</dbReference>
<evidence type="ECO:0000256" key="4">
    <source>
        <dbReference type="ARBA" id="ARBA00022840"/>
    </source>
</evidence>
<evidence type="ECO:0000256" key="6">
    <source>
        <dbReference type="PROSITE-ProRule" id="PRU00552"/>
    </source>
</evidence>
<dbReference type="InterPro" id="IPR014001">
    <property type="entry name" value="Helicase_ATP-bd"/>
</dbReference>
<feature type="short sequence motif" description="Q motif" evidence="6">
    <location>
        <begin position="94"/>
        <end position="122"/>
    </location>
</feature>
<dbReference type="PROSITE" id="PS51192">
    <property type="entry name" value="HELICASE_ATP_BIND_1"/>
    <property type="match status" value="1"/>
</dbReference>
<feature type="region of interest" description="Disordered" evidence="7">
    <location>
        <begin position="18"/>
        <end position="62"/>
    </location>
</feature>
<keyword evidence="1" id="KW-0547">Nucleotide-binding</keyword>
<feature type="domain" description="Helicase ATP-binding" evidence="8">
    <location>
        <begin position="125"/>
        <end position="294"/>
    </location>
</feature>
<keyword evidence="4" id="KW-0067">ATP-binding</keyword>
<sequence>MNFIGKILTLGGLLKFRQKNKPKGGRKARSSAGTRGLKQPKKTKSSDYFENRRGGRRQGDARKIRETSDFGKIVRIPKDVPQIENLQSLRDDVKKFADLGLGDRTLAAIRKMGFSEPTEIQTRAIPIALSGRDIIGTAQTGTGKTAAFALPIIEKISVSDKIGALILSPTRELAAQIADAVEAFSAYSDVKVVLVQGGVSMQNQINQIKRGTDILVATPGRLLDLMQQKVVDLSAIQYLVLDEVDRMFDMGFIDDVTRIIRSCPKNRQTLFFSATMPPEVLRLSNWALKDPERIEIGIIHSPAETVEHFIYPVDSIQKYDMILSVINSIKDEVVIVFTRTRMDADRIGEWLSAHGFKLAVLHSDKTQRERDKALNSFKDGKVGILVATDIASRGLDISNVGYVINYNVPEHAEDYVHRIGRTGRAKKEGKAITLFSAEETFFLERIERFIGRPIERRKLEGFNYRNEPDLMVAVPKHKKKRNR</sequence>
<evidence type="ECO:0000313" key="11">
    <source>
        <dbReference type="EMBL" id="MDX8415915.1"/>
    </source>
</evidence>
<evidence type="ECO:0000259" key="8">
    <source>
        <dbReference type="PROSITE" id="PS51192"/>
    </source>
</evidence>
<dbReference type="PANTHER" id="PTHR47959:SF13">
    <property type="entry name" value="ATP-DEPENDENT RNA HELICASE RHLE"/>
    <property type="match status" value="1"/>
</dbReference>
<keyword evidence="3 11" id="KW-0347">Helicase</keyword>
<keyword evidence="2" id="KW-0378">Hydrolase</keyword>
<dbReference type="SUPFAM" id="SSF52540">
    <property type="entry name" value="P-loop containing nucleoside triphosphate hydrolases"/>
    <property type="match status" value="1"/>
</dbReference>
<comment type="caution">
    <text evidence="11">The sequence shown here is derived from an EMBL/GenBank/DDBJ whole genome shotgun (WGS) entry which is preliminary data.</text>
</comment>
<name>A0ABU4WK25_9BACT</name>
<evidence type="ECO:0000256" key="7">
    <source>
        <dbReference type="SAM" id="MobiDB-lite"/>
    </source>
</evidence>
<dbReference type="EMBL" id="JALBUT010000007">
    <property type="protein sequence ID" value="MDX8415915.1"/>
    <property type="molecule type" value="Genomic_DNA"/>
</dbReference>
<comment type="similarity">
    <text evidence="5">Belongs to the DEAD box helicase family.</text>
</comment>
<dbReference type="SMART" id="SM00487">
    <property type="entry name" value="DEXDc"/>
    <property type="match status" value="1"/>
</dbReference>
<feature type="domain" description="DEAD-box RNA helicase Q" evidence="10">
    <location>
        <begin position="94"/>
        <end position="122"/>
    </location>
</feature>
<dbReference type="PROSITE" id="PS51194">
    <property type="entry name" value="HELICASE_CTER"/>
    <property type="match status" value="1"/>
</dbReference>
<dbReference type="InterPro" id="IPR014014">
    <property type="entry name" value="RNA_helicase_DEAD_Q_motif"/>
</dbReference>
<dbReference type="Gene3D" id="3.40.50.300">
    <property type="entry name" value="P-loop containing nucleotide triphosphate hydrolases"/>
    <property type="match status" value="2"/>
</dbReference>
<organism evidence="11 12">
    <name type="scientific">Intestinicryptomonas porci</name>
    <dbReference type="NCBI Taxonomy" id="2926320"/>
    <lineage>
        <taxon>Bacteria</taxon>
        <taxon>Pseudomonadati</taxon>
        <taxon>Verrucomicrobiota</taxon>
        <taxon>Opitutia</taxon>
        <taxon>Opitutales</taxon>
        <taxon>Intestinicryptomonaceae</taxon>
        <taxon>Intestinicryptomonas</taxon>
    </lineage>
</organism>
<dbReference type="InterPro" id="IPR001650">
    <property type="entry name" value="Helicase_C-like"/>
</dbReference>
<evidence type="ECO:0000256" key="1">
    <source>
        <dbReference type="ARBA" id="ARBA00022741"/>
    </source>
</evidence>
<feature type="compositionally biased region" description="Basic and acidic residues" evidence="7">
    <location>
        <begin position="44"/>
        <end position="62"/>
    </location>
</feature>
<feature type="compositionally biased region" description="Basic residues" evidence="7">
    <location>
        <begin position="18"/>
        <end position="29"/>
    </location>
</feature>
<gene>
    <name evidence="11" type="ORF">MOX91_06970</name>
</gene>
<dbReference type="PANTHER" id="PTHR47959">
    <property type="entry name" value="ATP-DEPENDENT RNA HELICASE RHLE-RELATED"/>
    <property type="match status" value="1"/>
</dbReference>
<evidence type="ECO:0000313" key="12">
    <source>
        <dbReference type="Proteomes" id="UP001275932"/>
    </source>
</evidence>
<dbReference type="InterPro" id="IPR027417">
    <property type="entry name" value="P-loop_NTPase"/>
</dbReference>